<organism evidence="2 3">
    <name type="scientific">Izhakiella australiensis</name>
    <dbReference type="NCBI Taxonomy" id="1926881"/>
    <lineage>
        <taxon>Bacteria</taxon>
        <taxon>Pseudomonadati</taxon>
        <taxon>Pseudomonadota</taxon>
        <taxon>Gammaproteobacteria</taxon>
        <taxon>Enterobacterales</taxon>
        <taxon>Erwiniaceae</taxon>
        <taxon>Izhakiella</taxon>
    </lineage>
</organism>
<comment type="caution">
    <text evidence="2">The sequence shown here is derived from an EMBL/GenBank/DDBJ whole genome shotgun (WGS) entry which is preliminary data.</text>
</comment>
<proteinExistence type="predicted"/>
<dbReference type="InterPro" id="IPR003018">
    <property type="entry name" value="GAF"/>
</dbReference>
<keyword evidence="3" id="KW-1185">Reference proteome</keyword>
<dbReference type="InterPro" id="IPR029016">
    <property type="entry name" value="GAF-like_dom_sf"/>
</dbReference>
<dbReference type="PROSITE" id="PS50887">
    <property type="entry name" value="GGDEF"/>
    <property type="match status" value="1"/>
</dbReference>
<dbReference type="RefSeq" id="WP_078003355.1">
    <property type="nucleotide sequence ID" value="NZ_MRUL01000009.1"/>
</dbReference>
<dbReference type="Pfam" id="PF00990">
    <property type="entry name" value="GGDEF"/>
    <property type="match status" value="1"/>
</dbReference>
<dbReference type="EMBL" id="MRUL01000009">
    <property type="protein sequence ID" value="OON39422.1"/>
    <property type="molecule type" value="Genomic_DNA"/>
</dbReference>
<accession>A0A1S8YKG4</accession>
<dbReference type="InterPro" id="IPR029787">
    <property type="entry name" value="Nucleotide_cyclase"/>
</dbReference>
<reference evidence="2 3" key="1">
    <citation type="submission" date="2016-12" db="EMBL/GenBank/DDBJ databases">
        <title>Izhakiella australiana sp. nov. of genus Izhakiella isolated from Australian desert.</title>
        <authorList>
            <person name="Ji M."/>
        </authorList>
    </citation>
    <scope>NUCLEOTIDE SEQUENCE [LARGE SCALE GENOMIC DNA]</scope>
    <source>
        <strain evidence="2 3">D4N98</strain>
    </source>
</reference>
<gene>
    <name evidence="2" type="ORF">BTJ39_14175</name>
</gene>
<dbReference type="NCBIfam" id="TIGR00254">
    <property type="entry name" value="GGDEF"/>
    <property type="match status" value="1"/>
</dbReference>
<dbReference type="Gene3D" id="3.30.450.40">
    <property type="match status" value="1"/>
</dbReference>
<dbReference type="STRING" id="1926881.BTJ39_14175"/>
<feature type="domain" description="GGDEF" evidence="1">
    <location>
        <begin position="194"/>
        <end position="327"/>
    </location>
</feature>
<dbReference type="PANTHER" id="PTHR43102:SF2">
    <property type="entry name" value="GAF DOMAIN-CONTAINING PROTEIN"/>
    <property type="match status" value="1"/>
</dbReference>
<evidence type="ECO:0000313" key="3">
    <source>
        <dbReference type="Proteomes" id="UP000190667"/>
    </source>
</evidence>
<dbReference type="SMART" id="SM00267">
    <property type="entry name" value="GGDEF"/>
    <property type="match status" value="1"/>
</dbReference>
<dbReference type="SUPFAM" id="SSF55781">
    <property type="entry name" value="GAF domain-like"/>
    <property type="match status" value="1"/>
</dbReference>
<dbReference type="SMART" id="SM00065">
    <property type="entry name" value="GAF"/>
    <property type="match status" value="1"/>
</dbReference>
<dbReference type="InterPro" id="IPR043128">
    <property type="entry name" value="Rev_trsase/Diguanyl_cyclase"/>
</dbReference>
<name>A0A1S8YKG4_9GAMM</name>
<dbReference type="CDD" id="cd01949">
    <property type="entry name" value="GGDEF"/>
    <property type="match status" value="1"/>
</dbReference>
<evidence type="ECO:0000259" key="1">
    <source>
        <dbReference type="PROSITE" id="PS50887"/>
    </source>
</evidence>
<dbReference type="SUPFAM" id="SSF55073">
    <property type="entry name" value="Nucleotide cyclase"/>
    <property type="match status" value="1"/>
</dbReference>
<dbReference type="PANTHER" id="PTHR43102">
    <property type="entry name" value="SLR1143 PROTEIN"/>
    <property type="match status" value="1"/>
</dbReference>
<dbReference type="Gene3D" id="3.30.70.270">
    <property type="match status" value="1"/>
</dbReference>
<protein>
    <submittedName>
        <fullName evidence="2">GGDEF domain-containing protein</fullName>
    </submittedName>
</protein>
<dbReference type="OrthoDB" id="9812358at2"/>
<sequence>MKKPEIPADEPFRLGELRGLDLLHTPAEERFDRLTRLAKRLFNVPNSVVALLDDRYLWFKSCEGFSSKPINREDTFCAHAILRDEVLVVEDAHTDDRFHDNPAVTDSPHIRFYAGCPLRTPAGARVGTLCLFDSEPRSFSEDDNHTLRDLASMAEAELIAFQAATSDELTQISNRRGFITLGQMMLNACQLRAVNACLTFLDLDKFKAINDTLGHREGDRALMDFADAMKVVFSSADLFARLGGDEFVVLFHDTSQEKAEALLEKFTRYLHEQGINLNRHYQLNFSHGVVEFDPHQPQTLEQLLAQSDDKMYRHKQHRRNGLNGIKSG</sequence>
<dbReference type="Pfam" id="PF01590">
    <property type="entry name" value="GAF"/>
    <property type="match status" value="1"/>
</dbReference>
<dbReference type="AlphaFoldDB" id="A0A1S8YKG4"/>
<dbReference type="Proteomes" id="UP000190667">
    <property type="component" value="Unassembled WGS sequence"/>
</dbReference>
<dbReference type="InterPro" id="IPR000160">
    <property type="entry name" value="GGDEF_dom"/>
</dbReference>
<evidence type="ECO:0000313" key="2">
    <source>
        <dbReference type="EMBL" id="OON39422.1"/>
    </source>
</evidence>